<sequence>MAVFSAVLILVVFLLIRVTLILRWGVYEGYFFMCYSSLDPKTFYPNHKVELQKDLNYALEVNEFIERCDQGYNFIEAFGKNFLIEPRLMETYGANFSEPDDPIPEKLLVMNIERYESNVEQLKKNVTELTKELRSIMKPGHGFAVRDLMIASTHLAAMEQSPRELDLDDGFRDRYRHEVAKLTNAKVARSGSDCRLLSASENLSNQPEGQSASEVVPQNTQQISVPNQQSSTPKGQDDMSVQQQNIPSSTPKGQDDMSVQQQNIPNQPDNVPIQNADAHETTKTSYEVAATTEEDKKTTIKEKNEKEKEKEKGKANEKEKEKEKGKPNEKEKEKEKEKPNEISKANKTWSGFLDFCCLDFLKHLFISLALNILSACPSK</sequence>
<feature type="compositionally biased region" description="Basic and acidic residues" evidence="2">
    <location>
        <begin position="293"/>
        <end position="341"/>
    </location>
</feature>
<proteinExistence type="predicted"/>
<reference evidence="5" key="2">
    <citation type="submission" date="2019-09" db="UniProtKB">
        <authorList>
            <consortium name="WormBaseParasite"/>
        </authorList>
    </citation>
    <scope>IDENTIFICATION</scope>
</reference>
<evidence type="ECO:0000313" key="3">
    <source>
        <dbReference type="EMBL" id="VDO81247.1"/>
    </source>
</evidence>
<accession>A0A3P7ZB56</accession>
<dbReference type="WBParaSite" id="HPBE_0000954101-mRNA-1">
    <property type="protein sequence ID" value="HPBE_0000954101-mRNA-1"/>
    <property type="gene ID" value="HPBE_0000954101"/>
</dbReference>
<keyword evidence="4" id="KW-1185">Reference proteome</keyword>
<feature type="coiled-coil region" evidence="1">
    <location>
        <begin position="105"/>
        <end position="132"/>
    </location>
</feature>
<protein>
    <submittedName>
        <fullName evidence="3 5">Uncharacterized protein</fullName>
    </submittedName>
</protein>
<evidence type="ECO:0000256" key="1">
    <source>
        <dbReference type="SAM" id="Coils"/>
    </source>
</evidence>
<evidence type="ECO:0000313" key="4">
    <source>
        <dbReference type="Proteomes" id="UP000050761"/>
    </source>
</evidence>
<evidence type="ECO:0000313" key="5">
    <source>
        <dbReference type="WBParaSite" id="HPBE_0000954101-mRNA-1"/>
    </source>
</evidence>
<dbReference type="EMBL" id="UZAH01026472">
    <property type="protein sequence ID" value="VDO81247.1"/>
    <property type="molecule type" value="Genomic_DNA"/>
</dbReference>
<gene>
    <name evidence="3" type="ORF">HPBE_LOCUS9542</name>
</gene>
<keyword evidence="1" id="KW-0175">Coiled coil</keyword>
<dbReference type="AlphaFoldDB" id="A0A3P7ZB56"/>
<feature type="region of interest" description="Disordered" evidence="2">
    <location>
        <begin position="202"/>
        <end position="344"/>
    </location>
</feature>
<name>A0A3P7ZB56_HELPZ</name>
<reference evidence="3 4" key="1">
    <citation type="submission" date="2018-11" db="EMBL/GenBank/DDBJ databases">
        <authorList>
            <consortium name="Pathogen Informatics"/>
        </authorList>
    </citation>
    <scope>NUCLEOTIDE SEQUENCE [LARGE SCALE GENOMIC DNA]</scope>
</reference>
<dbReference type="Proteomes" id="UP000050761">
    <property type="component" value="Unassembled WGS sequence"/>
</dbReference>
<feature type="compositionally biased region" description="Polar residues" evidence="2">
    <location>
        <begin position="202"/>
        <end position="273"/>
    </location>
</feature>
<organism evidence="3">
    <name type="scientific">Heligmosomoides polygyrus</name>
    <name type="common">Parasitic roundworm</name>
    <dbReference type="NCBI Taxonomy" id="6339"/>
    <lineage>
        <taxon>Eukaryota</taxon>
        <taxon>Metazoa</taxon>
        <taxon>Ecdysozoa</taxon>
        <taxon>Nematoda</taxon>
        <taxon>Chromadorea</taxon>
        <taxon>Rhabditida</taxon>
        <taxon>Rhabditina</taxon>
        <taxon>Rhabditomorpha</taxon>
        <taxon>Strongyloidea</taxon>
        <taxon>Heligmosomidae</taxon>
        <taxon>Heligmosomoides</taxon>
    </lineage>
</organism>
<evidence type="ECO:0000256" key="2">
    <source>
        <dbReference type="SAM" id="MobiDB-lite"/>
    </source>
</evidence>